<gene>
    <name evidence="1" type="ORF">EI71_01861</name>
</gene>
<dbReference type="SUPFAM" id="SSF46785">
    <property type="entry name" value="Winged helix' DNA-binding domain"/>
    <property type="match status" value="1"/>
</dbReference>
<organism evidence="1 2">
    <name type="scientific">Anaeroplasma bactoclasticum</name>
    <dbReference type="NCBI Taxonomy" id="2088"/>
    <lineage>
        <taxon>Bacteria</taxon>
        <taxon>Bacillati</taxon>
        <taxon>Mycoplasmatota</taxon>
        <taxon>Mollicutes</taxon>
        <taxon>Anaeroplasmatales</taxon>
        <taxon>Anaeroplasmataceae</taxon>
        <taxon>Anaeroplasma</taxon>
    </lineage>
</organism>
<evidence type="ECO:0000313" key="2">
    <source>
        <dbReference type="Proteomes" id="UP000266506"/>
    </source>
</evidence>
<proteinExistence type="predicted"/>
<reference evidence="1 2" key="1">
    <citation type="submission" date="2018-08" db="EMBL/GenBank/DDBJ databases">
        <title>Genomic Encyclopedia of Archaeal and Bacterial Type Strains, Phase II (KMG-II): from individual species to whole genera.</title>
        <authorList>
            <person name="Goeker M."/>
        </authorList>
    </citation>
    <scope>NUCLEOTIDE SEQUENCE [LARGE SCALE GENOMIC DNA]</scope>
    <source>
        <strain evidence="1 2">ATCC 27112</strain>
    </source>
</reference>
<protein>
    <submittedName>
        <fullName evidence="1">Uncharacterized protein</fullName>
    </submittedName>
</protein>
<dbReference type="AlphaFoldDB" id="A0A397R314"/>
<dbReference type="EMBL" id="QXEV01000036">
    <property type="protein sequence ID" value="RIA64811.1"/>
    <property type="molecule type" value="Genomic_DNA"/>
</dbReference>
<keyword evidence="2" id="KW-1185">Reference proteome</keyword>
<dbReference type="Gene3D" id="1.10.10.10">
    <property type="entry name" value="Winged helix-like DNA-binding domain superfamily/Winged helix DNA-binding domain"/>
    <property type="match status" value="1"/>
</dbReference>
<dbReference type="InterPro" id="IPR036390">
    <property type="entry name" value="WH_DNA-bd_sf"/>
</dbReference>
<sequence length="274" mass="32223">MEKNNDFITKNEEVIEGLECGNPALFFYMTRFQQLTVILLAMALKKSKGVYNEGDDIKIICSYTRVRKIIANNNGFDTSRKKMFYDGLDEFKTKTFLDVLILKDYRYNPDISTLEFVITSEAYNKIFSHIIKYDYDMLISFLNMTQKYAGMILYMLLNTDPSKSIVIHSHKLSEYIKYKDNLASYTKLVDLTKRVINPMMEEINNKTCFNIYLNYLDDTRGSYLEFTLRKKVYSNGEEMPIPLKDEVKLFFNSLNICKKKKVDDKITNIIDFKL</sequence>
<evidence type="ECO:0000313" key="1">
    <source>
        <dbReference type="EMBL" id="RIA64811.1"/>
    </source>
</evidence>
<comment type="caution">
    <text evidence="1">The sequence shown here is derived from an EMBL/GenBank/DDBJ whole genome shotgun (WGS) entry which is preliminary data.</text>
</comment>
<dbReference type="InParanoid" id="A0A397R314"/>
<name>A0A397R314_9MOLU</name>
<accession>A0A397R314</accession>
<dbReference type="RefSeq" id="WP_119016924.1">
    <property type="nucleotide sequence ID" value="NZ_QXEV01000036.1"/>
</dbReference>
<dbReference type="Proteomes" id="UP000266506">
    <property type="component" value="Unassembled WGS sequence"/>
</dbReference>
<dbReference type="InterPro" id="IPR036388">
    <property type="entry name" value="WH-like_DNA-bd_sf"/>
</dbReference>